<dbReference type="EMBL" id="SRLO01000393">
    <property type="protein sequence ID" value="TNN57925.1"/>
    <property type="molecule type" value="Genomic_DNA"/>
</dbReference>
<proteinExistence type="predicted"/>
<accession>A0A4Z2GXU1</accession>
<evidence type="ECO:0000313" key="3">
    <source>
        <dbReference type="Proteomes" id="UP000314294"/>
    </source>
</evidence>
<dbReference type="AlphaFoldDB" id="A0A4Z2GXU1"/>
<evidence type="ECO:0000256" key="1">
    <source>
        <dbReference type="SAM" id="MobiDB-lite"/>
    </source>
</evidence>
<gene>
    <name evidence="2" type="ORF">EYF80_031841</name>
</gene>
<keyword evidence="3" id="KW-1185">Reference proteome</keyword>
<name>A0A4Z2GXU1_9TELE</name>
<protein>
    <submittedName>
        <fullName evidence="2">Uncharacterized protein</fullName>
    </submittedName>
</protein>
<comment type="caution">
    <text evidence="2">The sequence shown here is derived from an EMBL/GenBank/DDBJ whole genome shotgun (WGS) entry which is preliminary data.</text>
</comment>
<evidence type="ECO:0000313" key="2">
    <source>
        <dbReference type="EMBL" id="TNN57925.1"/>
    </source>
</evidence>
<dbReference type="Proteomes" id="UP000314294">
    <property type="component" value="Unassembled WGS sequence"/>
</dbReference>
<feature type="region of interest" description="Disordered" evidence="1">
    <location>
        <begin position="1"/>
        <end position="39"/>
    </location>
</feature>
<sequence>MAALTETQSDRTSLGPPARTDLQTRRHTDTDGAVSPAHGPLIIRLSQQYEAAYIREESCSLFRAQSADGESQFRSK</sequence>
<organism evidence="2 3">
    <name type="scientific">Liparis tanakae</name>
    <name type="common">Tanaka's snailfish</name>
    <dbReference type="NCBI Taxonomy" id="230148"/>
    <lineage>
        <taxon>Eukaryota</taxon>
        <taxon>Metazoa</taxon>
        <taxon>Chordata</taxon>
        <taxon>Craniata</taxon>
        <taxon>Vertebrata</taxon>
        <taxon>Euteleostomi</taxon>
        <taxon>Actinopterygii</taxon>
        <taxon>Neopterygii</taxon>
        <taxon>Teleostei</taxon>
        <taxon>Neoteleostei</taxon>
        <taxon>Acanthomorphata</taxon>
        <taxon>Eupercaria</taxon>
        <taxon>Perciformes</taxon>
        <taxon>Cottioidei</taxon>
        <taxon>Cottales</taxon>
        <taxon>Liparidae</taxon>
        <taxon>Liparis</taxon>
    </lineage>
</organism>
<reference evidence="2 3" key="1">
    <citation type="submission" date="2019-03" db="EMBL/GenBank/DDBJ databases">
        <title>First draft genome of Liparis tanakae, snailfish: a comprehensive survey of snailfish specific genes.</title>
        <authorList>
            <person name="Kim W."/>
            <person name="Song I."/>
            <person name="Jeong J.-H."/>
            <person name="Kim D."/>
            <person name="Kim S."/>
            <person name="Ryu S."/>
            <person name="Song J.Y."/>
            <person name="Lee S.K."/>
        </authorList>
    </citation>
    <scope>NUCLEOTIDE SEQUENCE [LARGE SCALE GENOMIC DNA]</scope>
    <source>
        <tissue evidence="2">Muscle</tissue>
    </source>
</reference>
<feature type="compositionally biased region" description="Polar residues" evidence="1">
    <location>
        <begin position="1"/>
        <end position="12"/>
    </location>
</feature>